<accession>A0A7D9IW90</accession>
<keyword evidence="2" id="KW-1185">Reference proteome</keyword>
<dbReference type="Proteomes" id="UP001152795">
    <property type="component" value="Unassembled WGS sequence"/>
</dbReference>
<comment type="caution">
    <text evidence="1">The sequence shown here is derived from an EMBL/GenBank/DDBJ whole genome shotgun (WGS) entry which is preliminary data.</text>
</comment>
<dbReference type="PANTHER" id="PTHR11505">
    <property type="entry name" value="L1 TRANSPOSABLE ELEMENT-RELATED"/>
    <property type="match status" value="1"/>
</dbReference>
<evidence type="ECO:0000313" key="2">
    <source>
        <dbReference type="Proteomes" id="UP001152795"/>
    </source>
</evidence>
<reference evidence="1" key="1">
    <citation type="submission" date="2020-04" db="EMBL/GenBank/DDBJ databases">
        <authorList>
            <person name="Alioto T."/>
            <person name="Alioto T."/>
            <person name="Gomez Garrido J."/>
        </authorList>
    </citation>
    <scope>NUCLEOTIDE SEQUENCE</scope>
    <source>
        <strain evidence="1">A484AB</strain>
    </source>
</reference>
<name>A0A7D9IW90_PARCT</name>
<evidence type="ECO:0000313" key="1">
    <source>
        <dbReference type="EMBL" id="CAB4017819.1"/>
    </source>
</evidence>
<dbReference type="EMBL" id="CACRXK020009717">
    <property type="protein sequence ID" value="CAB4017819.1"/>
    <property type="molecule type" value="Genomic_DNA"/>
</dbReference>
<protein>
    <submittedName>
        <fullName evidence="1">Uncharacterized protein</fullName>
    </submittedName>
</protein>
<dbReference type="InterPro" id="IPR004244">
    <property type="entry name" value="Transposase_22"/>
</dbReference>
<dbReference type="AlphaFoldDB" id="A0A7D9IW90"/>
<dbReference type="OrthoDB" id="10046076at2759"/>
<dbReference type="Gene3D" id="3.30.70.1820">
    <property type="entry name" value="L1 transposable element, RRM domain"/>
    <property type="match status" value="1"/>
</dbReference>
<organism evidence="1 2">
    <name type="scientific">Paramuricea clavata</name>
    <name type="common">Red gorgonian</name>
    <name type="synonym">Violescent sea-whip</name>
    <dbReference type="NCBI Taxonomy" id="317549"/>
    <lineage>
        <taxon>Eukaryota</taxon>
        <taxon>Metazoa</taxon>
        <taxon>Cnidaria</taxon>
        <taxon>Anthozoa</taxon>
        <taxon>Octocorallia</taxon>
        <taxon>Malacalcyonacea</taxon>
        <taxon>Plexauridae</taxon>
        <taxon>Paramuricea</taxon>
    </lineage>
</organism>
<sequence length="472" mass="54137">MGTSTGTNTDKLDSRTENPGEVLGEGNQSPPQPTFQHCWLCKQPHQLDTCQRFLSMTPTVRLTEIGSLDGGPKFVLKAVAISLISENVTAVRIEKYAKLLKIDVKRLPYWHRPSTSRAVVFGAGPDGLCSVNCIHLVRLNDPVDLTSFWSTEQMGVEVNPCYTKRTPGEKLLSSIEKEEAKIIRDSAVKPEDQWPSMQLSQDNDAMQLSQDNDVVVNLPACCLLMQFTKQFSKYRRAVRVLAVIQRFIHNCKARKVATYQRLSGALTVAELEEAEKELLRDSFKEALSGMIAQVVKPFEEKIIKLEERVLQFEEKCNENEQYSRRYNVRIYRVNNSTSADSYGYDTKEDCFKTVIEFCRNELGIEVKHEEIDRAHRVGKPNRDGARALIVKFKSYESKRKIMINKRKLKGRKLYVNEDLTWMNQQLLKRVRDAIAGNAYVFTADGYILVKVKPDRPPVRIRRDSDLLRYDFE</sequence>
<gene>
    <name evidence="1" type="ORF">PACLA_8A029744</name>
</gene>
<proteinExistence type="predicted"/>